<reference evidence="1 2" key="1">
    <citation type="submission" date="2016-09" db="EMBL/GenBank/DDBJ databases">
        <title>The complete genome sequences of Rhizobium gallicum, symbiovars gallicum and phaseoli, symbionts associated to common bean (Phaseolus vulgaris).</title>
        <authorList>
            <person name="Bustos P."/>
            <person name="Santamaria R.I."/>
            <person name="Perez-Carrascal O.M."/>
            <person name="Juarez S."/>
            <person name="Lozano L."/>
            <person name="Martinez-Flores I."/>
            <person name="Martinez-Romero E."/>
            <person name="Cevallos M."/>
            <person name="Romero D."/>
            <person name="Davila G."/>
            <person name="Gonzalez V."/>
        </authorList>
    </citation>
    <scope>NUCLEOTIDE SEQUENCE [LARGE SCALE GENOMIC DNA]</scope>
    <source>
        <strain evidence="1 2">IE4872</strain>
        <plasmid evidence="2">prgalie4872d</plasmid>
    </source>
</reference>
<keyword evidence="1" id="KW-0614">Plasmid</keyword>
<organism evidence="1 2">
    <name type="scientific">Rhizobium gallicum</name>
    <dbReference type="NCBI Taxonomy" id="56730"/>
    <lineage>
        <taxon>Bacteria</taxon>
        <taxon>Pseudomonadati</taxon>
        <taxon>Pseudomonadota</taxon>
        <taxon>Alphaproteobacteria</taxon>
        <taxon>Hyphomicrobiales</taxon>
        <taxon>Rhizobiaceae</taxon>
        <taxon>Rhizobium/Agrobacterium group</taxon>
        <taxon>Rhizobium</taxon>
    </lineage>
</organism>
<name>A0A1L5NT31_9HYPH</name>
<dbReference type="EMBL" id="CP017105">
    <property type="protein sequence ID" value="APO71055.1"/>
    <property type="molecule type" value="Genomic_DNA"/>
</dbReference>
<geneLocation type="plasmid" evidence="2">
    <name>prgalie4872d</name>
</geneLocation>
<sequence>MLRRKRPLAEGARFEPHFLFGLWSSTCVRKIIPSATWASLRLYSWHLSQKGIGIGAN</sequence>
<evidence type="ECO:0000313" key="1">
    <source>
        <dbReference type="EMBL" id="APO71055.1"/>
    </source>
</evidence>
<protein>
    <submittedName>
        <fullName evidence="1">Uncharacterized protein</fullName>
    </submittedName>
</protein>
<evidence type="ECO:0000313" key="2">
    <source>
        <dbReference type="Proteomes" id="UP000184749"/>
    </source>
</evidence>
<dbReference type="Proteomes" id="UP000184749">
    <property type="component" value="Plasmid pRgalIE4872d"/>
</dbReference>
<accession>A0A1L5NT31</accession>
<gene>
    <name evidence="1" type="ORF">IE4872_PD00524</name>
</gene>
<proteinExistence type="predicted"/>
<dbReference type="AlphaFoldDB" id="A0A1L5NT31"/>